<keyword evidence="10" id="KW-1185">Reference proteome</keyword>
<evidence type="ECO:0000256" key="7">
    <source>
        <dbReference type="ARBA" id="ARBA00023239"/>
    </source>
</evidence>
<dbReference type="GO" id="GO:0047804">
    <property type="term" value="F:cysteine-S-conjugate beta-lyase activity"/>
    <property type="evidence" value="ECO:0007669"/>
    <property type="project" value="UniProtKB-EC"/>
</dbReference>
<comment type="similarity">
    <text evidence="2 8">Belongs to the trans-sulfuration enzymes family.</text>
</comment>
<keyword evidence="4" id="KW-0028">Amino-acid biosynthesis</keyword>
<dbReference type="PIRSF" id="PIRSF001434">
    <property type="entry name" value="CGS"/>
    <property type="match status" value="1"/>
</dbReference>
<keyword evidence="5 8" id="KW-0663">Pyridoxal phosphate</keyword>
<dbReference type="InterPro" id="IPR015424">
    <property type="entry name" value="PyrdxlP-dep_Trfase"/>
</dbReference>
<dbReference type="Pfam" id="PF01053">
    <property type="entry name" value="Cys_Met_Meta_PP"/>
    <property type="match status" value="1"/>
</dbReference>
<protein>
    <recommendedName>
        <fullName evidence="3">cysteine-S-conjugate beta-lyase</fullName>
        <ecNumber evidence="3">4.4.1.13</ecNumber>
    </recommendedName>
</protein>
<dbReference type="PANTHER" id="PTHR11808">
    <property type="entry name" value="TRANS-SULFURATION ENZYME FAMILY MEMBER"/>
    <property type="match status" value="1"/>
</dbReference>
<dbReference type="EC" id="4.4.1.13" evidence="3"/>
<dbReference type="RefSeq" id="WP_389360184.1">
    <property type="nucleotide sequence ID" value="NZ_JBIACK010000003.1"/>
</dbReference>
<sequence length="391" mass="42900">MTSFETKLLHNRHKFDPATGGVSVPIHPASTFHQSNIDQFGKYDYSRSSNPTREALEDFIASLEEGTRGFAFSSGMAAISTAFLLLSQGDHVIISEDVYGGTYRMITEVLSRYGIEHTFVDMTNLRSVELAIQPNTKVFYVETPSNPLLKVTDIKAISELAKEHHALTFVDNTFLTPAIQKPLTLGADVVLHSATKFLSGHSDVVAGLAVVKDEKLGEKLGFLQNSFGAVLGVQDAWLVMRGIKTLSVRIQQSSASASKIARFLDTHPLVRHVYYPGLSHHPQYDLQSTQAKGSGAVLSFELENEQVLRSFVENVQIPVFAVSLGAVESILSYPAKMSHAAMPEVERKKRGITNSLLRLSVGLEHPEDLINDFSHALQKSEIHSVTQGGAR</sequence>
<dbReference type="Gene3D" id="3.40.640.10">
    <property type="entry name" value="Type I PLP-dependent aspartate aminotransferase-like (Major domain)"/>
    <property type="match status" value="1"/>
</dbReference>
<evidence type="ECO:0000256" key="6">
    <source>
        <dbReference type="ARBA" id="ARBA00023167"/>
    </source>
</evidence>
<dbReference type="InterPro" id="IPR054542">
    <property type="entry name" value="Cys_met_metab_PP"/>
</dbReference>
<dbReference type="InterPro" id="IPR000277">
    <property type="entry name" value="Cys/Met-Metab_PyrdxlP-dep_enz"/>
</dbReference>
<dbReference type="InterPro" id="IPR015421">
    <property type="entry name" value="PyrdxlP-dep_Trfase_major"/>
</dbReference>
<reference evidence="9 10" key="1">
    <citation type="submission" date="2024-08" db="EMBL/GenBank/DDBJ databases">
        <title>Two novel Cytobacillus novel species.</title>
        <authorList>
            <person name="Liu G."/>
        </authorList>
    </citation>
    <scope>NUCLEOTIDE SEQUENCE [LARGE SCALE GENOMIC DNA]</scope>
    <source>
        <strain evidence="9 10">FJAT-54145</strain>
    </source>
</reference>
<dbReference type="CDD" id="cd00614">
    <property type="entry name" value="CGS_like"/>
    <property type="match status" value="1"/>
</dbReference>
<dbReference type="PANTHER" id="PTHR11808:SF50">
    <property type="entry name" value="CYSTATHIONINE BETA-LYASE"/>
    <property type="match status" value="1"/>
</dbReference>
<comment type="cofactor">
    <cofactor evidence="1 8">
        <name>pyridoxal 5'-phosphate</name>
        <dbReference type="ChEBI" id="CHEBI:597326"/>
    </cofactor>
</comment>
<evidence type="ECO:0000256" key="8">
    <source>
        <dbReference type="RuleBase" id="RU362118"/>
    </source>
</evidence>
<dbReference type="Gene3D" id="3.90.1150.10">
    <property type="entry name" value="Aspartate Aminotransferase, domain 1"/>
    <property type="match status" value="1"/>
</dbReference>
<keyword evidence="7 9" id="KW-0456">Lyase</keyword>
<evidence type="ECO:0000256" key="2">
    <source>
        <dbReference type="ARBA" id="ARBA00009077"/>
    </source>
</evidence>
<comment type="caution">
    <text evidence="9">The sequence shown here is derived from an EMBL/GenBank/DDBJ whole genome shotgun (WGS) entry which is preliminary data.</text>
</comment>
<name>A0ABW6K935_9BACI</name>
<evidence type="ECO:0000256" key="5">
    <source>
        <dbReference type="ARBA" id="ARBA00022898"/>
    </source>
</evidence>
<dbReference type="Proteomes" id="UP001601059">
    <property type="component" value="Unassembled WGS sequence"/>
</dbReference>
<evidence type="ECO:0000313" key="9">
    <source>
        <dbReference type="EMBL" id="MFE8700724.1"/>
    </source>
</evidence>
<dbReference type="PROSITE" id="PS00868">
    <property type="entry name" value="CYS_MET_METAB_PP"/>
    <property type="match status" value="1"/>
</dbReference>
<accession>A0ABW6K935</accession>
<evidence type="ECO:0000256" key="3">
    <source>
        <dbReference type="ARBA" id="ARBA00012224"/>
    </source>
</evidence>
<dbReference type="InterPro" id="IPR015422">
    <property type="entry name" value="PyrdxlP-dep_Trfase_small"/>
</dbReference>
<evidence type="ECO:0000313" key="10">
    <source>
        <dbReference type="Proteomes" id="UP001601059"/>
    </source>
</evidence>
<gene>
    <name evidence="9" type="primary">metC</name>
    <name evidence="9" type="ORF">ACFYKX_08870</name>
</gene>
<evidence type="ECO:0000256" key="1">
    <source>
        <dbReference type="ARBA" id="ARBA00001933"/>
    </source>
</evidence>
<evidence type="ECO:0000256" key="4">
    <source>
        <dbReference type="ARBA" id="ARBA00022605"/>
    </source>
</evidence>
<dbReference type="EMBL" id="JBIACK010000003">
    <property type="protein sequence ID" value="MFE8700724.1"/>
    <property type="molecule type" value="Genomic_DNA"/>
</dbReference>
<dbReference type="SUPFAM" id="SSF53383">
    <property type="entry name" value="PLP-dependent transferases"/>
    <property type="match status" value="1"/>
</dbReference>
<organism evidence="9 10">
    <name type="scientific">Cytobacillus spartinae</name>
    <dbReference type="NCBI Taxonomy" id="3299023"/>
    <lineage>
        <taxon>Bacteria</taxon>
        <taxon>Bacillati</taxon>
        <taxon>Bacillota</taxon>
        <taxon>Bacilli</taxon>
        <taxon>Bacillales</taxon>
        <taxon>Bacillaceae</taxon>
        <taxon>Cytobacillus</taxon>
    </lineage>
</organism>
<proteinExistence type="inferred from homology"/>
<keyword evidence="6" id="KW-0486">Methionine biosynthesis</keyword>
<dbReference type="NCBIfam" id="NF005976">
    <property type="entry name" value="PRK08064.1"/>
    <property type="match status" value="1"/>
</dbReference>